<evidence type="ECO:0000256" key="3">
    <source>
        <dbReference type="ARBA" id="ARBA00022576"/>
    </source>
</evidence>
<feature type="binding site" evidence="9">
    <location>
        <begin position="114"/>
        <end position="115"/>
    </location>
    <ligand>
        <name>pyridoxal 5'-phosphate</name>
        <dbReference type="ChEBI" id="CHEBI:597326"/>
    </ligand>
</feature>
<feature type="binding site" evidence="9">
    <location>
        <position position="307"/>
    </location>
    <ligand>
        <name>substrate</name>
    </ligand>
</feature>
<keyword evidence="9" id="KW-0963">Cytoplasm</keyword>
<evidence type="ECO:0000313" key="10">
    <source>
        <dbReference type="EMBL" id="RDU71129.1"/>
    </source>
</evidence>
<comment type="catalytic activity">
    <reaction evidence="8 9">
        <text>(8S)-8-amino-7-oxononanoate + S-adenosyl-L-methionine = S-adenosyl-4-methylsulfanyl-2-oxobutanoate + (7R,8S)-7,8-diammoniononanoate</text>
        <dbReference type="Rhea" id="RHEA:16861"/>
        <dbReference type="ChEBI" id="CHEBI:16490"/>
        <dbReference type="ChEBI" id="CHEBI:59789"/>
        <dbReference type="ChEBI" id="CHEBI:149468"/>
        <dbReference type="ChEBI" id="CHEBI:149469"/>
        <dbReference type="EC" id="2.6.1.62"/>
    </reaction>
</comment>
<comment type="caution">
    <text evidence="10">The sequence shown here is derived from an EMBL/GenBank/DDBJ whole genome shotgun (WGS) entry which is preliminary data.</text>
</comment>
<dbReference type="PIRSF" id="PIRSF000521">
    <property type="entry name" value="Transaminase_4ab_Lys_Orn"/>
    <property type="match status" value="1"/>
</dbReference>
<keyword evidence="5 9" id="KW-0949">S-adenosyl-L-methionine</keyword>
<dbReference type="GO" id="GO:0030170">
    <property type="term" value="F:pyridoxal phosphate binding"/>
    <property type="evidence" value="ECO:0007669"/>
    <property type="project" value="UniProtKB-UniRule"/>
</dbReference>
<dbReference type="InterPro" id="IPR015422">
    <property type="entry name" value="PyrdxlP-dep_Trfase_small"/>
</dbReference>
<dbReference type="Pfam" id="PF00202">
    <property type="entry name" value="Aminotran_3"/>
    <property type="match status" value="1"/>
</dbReference>
<keyword evidence="6 9" id="KW-0093">Biotin biosynthesis</keyword>
<organism evidence="10 11">
    <name type="scientific">Helicobacter brantae</name>
    <dbReference type="NCBI Taxonomy" id="375927"/>
    <lineage>
        <taxon>Bacteria</taxon>
        <taxon>Pseudomonadati</taxon>
        <taxon>Campylobacterota</taxon>
        <taxon>Epsilonproteobacteria</taxon>
        <taxon>Campylobacterales</taxon>
        <taxon>Helicobacteraceae</taxon>
        <taxon>Helicobacter</taxon>
    </lineage>
</organism>
<dbReference type="Gene3D" id="3.90.1150.10">
    <property type="entry name" value="Aspartate Aminotransferase, domain 1"/>
    <property type="match status" value="1"/>
</dbReference>
<feature type="binding site" evidence="9">
    <location>
        <position position="54"/>
    </location>
    <ligand>
        <name>substrate</name>
    </ligand>
</feature>
<proteinExistence type="inferred from homology"/>
<comment type="similarity">
    <text evidence="9">Belongs to the class-III pyridoxal-phosphate-dependent aminotransferase family. BioA subfamily.</text>
</comment>
<comment type="function">
    <text evidence="9">Catalyzes the transfer of the alpha-amino group from S-adenosyl-L-methionine (SAM) to 7-keto-8-aminopelargonic acid (KAPA) to form 7,8-diaminopelargonic acid (DAPA). It is the only aminotransferase known to utilize SAM as an amino donor.</text>
</comment>
<comment type="subcellular location">
    <subcellularLocation>
        <location evidence="9">Cytoplasm</location>
    </subcellularLocation>
</comment>
<dbReference type="PROSITE" id="PS00600">
    <property type="entry name" value="AA_TRANSFER_CLASS_3"/>
    <property type="match status" value="1"/>
</dbReference>
<evidence type="ECO:0000256" key="7">
    <source>
        <dbReference type="ARBA" id="ARBA00022898"/>
    </source>
</evidence>
<dbReference type="InterPro" id="IPR015421">
    <property type="entry name" value="PyrdxlP-dep_Trfase_major"/>
</dbReference>
<dbReference type="CDD" id="cd00610">
    <property type="entry name" value="OAT_like"/>
    <property type="match status" value="1"/>
</dbReference>
<feature type="site" description="Participates in the substrate recognition with KAPA and in a stacking interaction with the adenine ring of SAM" evidence="9">
    <location>
        <position position="17"/>
    </location>
</feature>
<feature type="binding site" evidence="9">
    <location>
        <position position="146"/>
    </location>
    <ligand>
        <name>substrate</name>
    </ligand>
</feature>
<sequence length="427" mass="48534">MEFFMQKYISSPIWHPCTQHKDHEMLPPILIKSGKGVYLYDSEDRAYIDCISSWWVNLFGHSHPYINSKLQEQAQKLEHVILAGFSHTGIVQYSQRLLQVLNHQFDKCFYADNGSSAIEVALKMSFHKHLILGEKREKFLTLSNSYHGETLGALSVGDVGLYKDTYSPLLFQTLTTPTPYSEDLIPQALEALRGILQKEGANISAFILEPLLQCAGGMKIYSPLYIQEACRLCKDYGIDIIFDEIAVGFGRVGSLFAFEQCGVIPDFLCLSKGITAGYLPLSVVVTHNKIFEVFYDDYESQKAFLHSHSYTGNALAIACANATLDIFENENILEGNKLKREFILSHLQSLREFEIVENIRSLGMIFAFDLCNLPYKRAGFEFYKHALKEGLLLRPLGNTIYFMPPYIINEEEISLVFEGIKRVLTRL</sequence>
<dbReference type="HAMAP" id="MF_00834">
    <property type="entry name" value="BioA"/>
    <property type="match status" value="1"/>
</dbReference>
<gene>
    <name evidence="9" type="primary">bioA</name>
    <name evidence="10" type="ORF">CQA58_03175</name>
</gene>
<dbReference type="InterPro" id="IPR015424">
    <property type="entry name" value="PyrdxlP-dep_Trfase"/>
</dbReference>
<comment type="subunit">
    <text evidence="9">Homodimer.</text>
</comment>
<dbReference type="InterPro" id="IPR005815">
    <property type="entry name" value="BioA"/>
</dbReference>
<evidence type="ECO:0000256" key="4">
    <source>
        <dbReference type="ARBA" id="ARBA00022679"/>
    </source>
</evidence>
<dbReference type="InterPro" id="IPR005814">
    <property type="entry name" value="Aminotrans_3"/>
</dbReference>
<evidence type="ECO:0000256" key="1">
    <source>
        <dbReference type="ARBA" id="ARBA00001933"/>
    </source>
</evidence>
<dbReference type="EC" id="2.6.1.62" evidence="9"/>
<dbReference type="GO" id="GO:0005737">
    <property type="term" value="C:cytoplasm"/>
    <property type="evidence" value="ECO:0007669"/>
    <property type="project" value="UniProtKB-SubCell"/>
</dbReference>
<dbReference type="NCBIfam" id="TIGR00508">
    <property type="entry name" value="bioA"/>
    <property type="match status" value="1"/>
</dbReference>
<feature type="binding site" evidence="9">
    <location>
        <position position="394"/>
    </location>
    <ligand>
        <name>substrate</name>
    </ligand>
</feature>
<evidence type="ECO:0000256" key="9">
    <source>
        <dbReference type="HAMAP-Rule" id="MF_00834"/>
    </source>
</evidence>
<name>A0A3D8J0R3_9HELI</name>
<accession>A0A3D8J0R3</accession>
<dbReference type="EMBL" id="NXLV01000004">
    <property type="protein sequence ID" value="RDU71129.1"/>
    <property type="molecule type" value="Genomic_DNA"/>
</dbReference>
<evidence type="ECO:0000313" key="11">
    <source>
        <dbReference type="Proteomes" id="UP000257045"/>
    </source>
</evidence>
<dbReference type="PANTHER" id="PTHR42684:SF17">
    <property type="entry name" value="ADENOSYLMETHIONINE-8-AMINO-7-OXONONANOATE AMINOTRANSFERASE"/>
    <property type="match status" value="1"/>
</dbReference>
<keyword evidence="11" id="KW-1185">Reference proteome</keyword>
<keyword evidence="4 9" id="KW-0808">Transferase</keyword>
<dbReference type="InterPro" id="IPR049704">
    <property type="entry name" value="Aminotrans_3_PPA_site"/>
</dbReference>
<keyword evidence="3 9" id="KW-0032">Aminotransferase</keyword>
<dbReference type="GO" id="GO:0004015">
    <property type="term" value="F:adenosylmethionine-8-amino-7-oxononanoate transaminase activity"/>
    <property type="evidence" value="ECO:0007669"/>
    <property type="project" value="UniProtKB-UniRule"/>
</dbReference>
<dbReference type="PANTHER" id="PTHR42684">
    <property type="entry name" value="ADENOSYLMETHIONINE-8-AMINO-7-OXONONANOATE AMINOTRANSFERASE"/>
    <property type="match status" value="1"/>
</dbReference>
<comment type="cofactor">
    <cofactor evidence="1 9">
        <name>pyridoxal 5'-phosphate</name>
        <dbReference type="ChEBI" id="CHEBI:597326"/>
    </cofactor>
</comment>
<evidence type="ECO:0000256" key="6">
    <source>
        <dbReference type="ARBA" id="ARBA00022756"/>
    </source>
</evidence>
<feature type="binding site" evidence="9">
    <location>
        <begin position="308"/>
        <end position="309"/>
    </location>
    <ligand>
        <name>pyridoxal 5'-phosphate</name>
        <dbReference type="ChEBI" id="CHEBI:597326"/>
    </ligand>
</feature>
<dbReference type="Proteomes" id="UP000257045">
    <property type="component" value="Unassembled WGS sequence"/>
</dbReference>
<dbReference type="SUPFAM" id="SSF53383">
    <property type="entry name" value="PLP-dependent transferases"/>
    <property type="match status" value="1"/>
</dbReference>
<dbReference type="Gene3D" id="3.40.640.10">
    <property type="entry name" value="Type I PLP-dependent aspartate aminotransferase-like (Major domain)"/>
    <property type="match status" value="1"/>
</dbReference>
<feature type="binding site" evidence="9">
    <location>
        <position position="272"/>
    </location>
    <ligand>
        <name>substrate</name>
    </ligand>
</feature>
<dbReference type="OrthoDB" id="9801834at2"/>
<evidence type="ECO:0000256" key="5">
    <source>
        <dbReference type="ARBA" id="ARBA00022691"/>
    </source>
</evidence>
<keyword evidence="7 9" id="KW-0663">Pyridoxal phosphate</keyword>
<feature type="binding site" evidence="9">
    <location>
        <position position="243"/>
    </location>
    <ligand>
        <name>pyridoxal 5'-phosphate</name>
        <dbReference type="ChEBI" id="CHEBI:597326"/>
    </ligand>
</feature>
<evidence type="ECO:0000256" key="2">
    <source>
        <dbReference type="ARBA" id="ARBA00005063"/>
    </source>
</evidence>
<dbReference type="GO" id="GO:0009102">
    <property type="term" value="P:biotin biosynthetic process"/>
    <property type="evidence" value="ECO:0007669"/>
    <property type="project" value="UniProtKB-UniRule"/>
</dbReference>
<dbReference type="UniPathway" id="UPA00078">
    <property type="reaction ID" value="UER00160"/>
</dbReference>
<feature type="modified residue" description="N6-(pyridoxal phosphate)lysine" evidence="9">
    <location>
        <position position="272"/>
    </location>
</feature>
<reference evidence="10 11" key="1">
    <citation type="submission" date="2018-04" db="EMBL/GenBank/DDBJ databases">
        <title>Novel Campyloabacter and Helicobacter Species and Strains.</title>
        <authorList>
            <person name="Mannion A.J."/>
            <person name="Shen Z."/>
            <person name="Fox J.G."/>
        </authorList>
    </citation>
    <scope>NUCLEOTIDE SEQUENCE [LARGE SCALE GENOMIC DNA]</scope>
    <source>
        <strain evidence="10 11">MIT 04-9366</strain>
    </source>
</reference>
<evidence type="ECO:0000256" key="8">
    <source>
        <dbReference type="ARBA" id="ARBA00048449"/>
    </source>
</evidence>
<dbReference type="NCBIfam" id="NF004624">
    <property type="entry name" value="PRK05964.1"/>
    <property type="match status" value="1"/>
</dbReference>
<dbReference type="AlphaFoldDB" id="A0A3D8J0R3"/>
<comment type="pathway">
    <text evidence="2 9">Cofactor biosynthesis; biotin biosynthesis; 7,8-diaminononanoate from 8-amino-7-oxononanoate (SAM route): step 1/1.</text>
</comment>
<protein>
    <recommendedName>
        <fullName evidence="9">Adenosylmethionine-8-amino-7-oxononanoate aminotransferase</fullName>
        <ecNumber evidence="9">2.6.1.62</ecNumber>
    </recommendedName>
    <alternativeName>
        <fullName evidence="9">7,8-diamino-pelargonic acid aminotransferase</fullName>
        <shortName evidence="9">DAPA AT</shortName>
        <shortName evidence="9">DAPA aminotransferase</shortName>
    </alternativeName>
    <alternativeName>
        <fullName evidence="9">7,8-diaminononanoate synthase</fullName>
        <shortName evidence="9">DANS</shortName>
    </alternativeName>
    <alternativeName>
        <fullName evidence="9">Diaminopelargonic acid synthase</fullName>
    </alternativeName>
</protein>